<dbReference type="SUPFAM" id="SSF46561">
    <property type="entry name" value="Ribosomal protein L29 (L29p)"/>
    <property type="match status" value="1"/>
</dbReference>
<keyword evidence="2 4" id="KW-0689">Ribosomal protein</keyword>
<dbReference type="GO" id="GO:0006412">
    <property type="term" value="P:translation"/>
    <property type="evidence" value="ECO:0007669"/>
    <property type="project" value="InterPro"/>
</dbReference>
<name>A0A1R3HQ03_COCAP</name>
<proteinExistence type="inferred from homology"/>
<dbReference type="GO" id="GO:0003735">
    <property type="term" value="F:structural constituent of ribosome"/>
    <property type="evidence" value="ECO:0007669"/>
    <property type="project" value="InterPro"/>
</dbReference>
<dbReference type="Gene3D" id="1.10.287.310">
    <property type="match status" value="1"/>
</dbReference>
<evidence type="ECO:0000256" key="3">
    <source>
        <dbReference type="ARBA" id="ARBA00023274"/>
    </source>
</evidence>
<sequence length="79" mass="8909">MVKARIKIQELRKKSETVLLSQLKELKAKLALLRVAKVTGSKIKVARLSVAKVSRVISQKQKVMADNLSDNVQKYNTVF</sequence>
<dbReference type="AlphaFoldDB" id="A0A1R3HQ03"/>
<dbReference type="EMBL" id="AWWV01011420">
    <property type="protein sequence ID" value="OMO72486.1"/>
    <property type="molecule type" value="Genomic_DNA"/>
</dbReference>
<dbReference type="InterPro" id="IPR001854">
    <property type="entry name" value="Ribosomal_uL29"/>
</dbReference>
<dbReference type="GO" id="GO:0022625">
    <property type="term" value="C:cytosolic large ribosomal subunit"/>
    <property type="evidence" value="ECO:0007669"/>
    <property type="project" value="InterPro"/>
</dbReference>
<keyword evidence="3" id="KW-0687">Ribonucleoprotein</keyword>
<dbReference type="Gramene" id="OMO72486">
    <property type="protein sequence ID" value="OMO72486"/>
    <property type="gene ID" value="CCACVL1_17773"/>
</dbReference>
<dbReference type="InterPro" id="IPR045059">
    <property type="entry name" value="Ribosomal_uL29_euk"/>
</dbReference>
<dbReference type="Pfam" id="PF00831">
    <property type="entry name" value="Ribosomal_L29"/>
    <property type="match status" value="1"/>
</dbReference>
<reference evidence="4 5" key="1">
    <citation type="submission" date="2013-09" db="EMBL/GenBank/DDBJ databases">
        <title>Corchorus capsularis genome sequencing.</title>
        <authorList>
            <person name="Alam M."/>
            <person name="Haque M.S."/>
            <person name="Islam M.S."/>
            <person name="Emdad E.M."/>
            <person name="Islam M.M."/>
            <person name="Ahmed B."/>
            <person name="Halim A."/>
            <person name="Hossen Q.M.M."/>
            <person name="Hossain M.Z."/>
            <person name="Ahmed R."/>
            <person name="Khan M.M."/>
            <person name="Islam R."/>
            <person name="Rashid M.M."/>
            <person name="Khan S.A."/>
            <person name="Rahman M.S."/>
            <person name="Alam M."/>
        </authorList>
    </citation>
    <scope>NUCLEOTIDE SEQUENCE [LARGE SCALE GENOMIC DNA]</scope>
    <source>
        <strain evidence="5">cv. CVL-1</strain>
        <tissue evidence="4">Whole seedling</tissue>
    </source>
</reference>
<dbReference type="PANTHER" id="PTHR45722:SF2">
    <property type="entry name" value="LARGE RIBOSOMAL SUBUNIT PROTEIN UL29-RELATED"/>
    <property type="match status" value="1"/>
</dbReference>
<dbReference type="STRING" id="210143.A0A1R3HQ03"/>
<protein>
    <submittedName>
        <fullName evidence="4">Ribosomal protein L29</fullName>
    </submittedName>
</protein>
<keyword evidence="5" id="KW-1185">Reference proteome</keyword>
<dbReference type="InterPro" id="IPR036049">
    <property type="entry name" value="Ribosomal_uL29_sf"/>
</dbReference>
<evidence type="ECO:0000256" key="2">
    <source>
        <dbReference type="ARBA" id="ARBA00022980"/>
    </source>
</evidence>
<comment type="similarity">
    <text evidence="1">Belongs to the universal ribosomal protein uL29 family.</text>
</comment>
<evidence type="ECO:0000256" key="1">
    <source>
        <dbReference type="ARBA" id="ARBA00009254"/>
    </source>
</evidence>
<dbReference type="GO" id="GO:0003729">
    <property type="term" value="F:mRNA binding"/>
    <property type="evidence" value="ECO:0007669"/>
    <property type="project" value="TreeGrafter"/>
</dbReference>
<gene>
    <name evidence="4" type="ORF">CCACVL1_17773</name>
</gene>
<dbReference type="Proteomes" id="UP000188268">
    <property type="component" value="Unassembled WGS sequence"/>
</dbReference>
<dbReference type="NCBIfam" id="TIGR00012">
    <property type="entry name" value="L29"/>
    <property type="match status" value="1"/>
</dbReference>
<dbReference type="GO" id="GO:0000463">
    <property type="term" value="P:maturation of LSU-rRNA from tricistronic rRNA transcript (SSU-rRNA, 5.8S rRNA, LSU-rRNA)"/>
    <property type="evidence" value="ECO:0007669"/>
    <property type="project" value="InterPro"/>
</dbReference>
<comment type="caution">
    <text evidence="4">The sequence shown here is derived from an EMBL/GenBank/DDBJ whole genome shotgun (WGS) entry which is preliminary data.</text>
</comment>
<accession>A0A1R3HQ03</accession>
<evidence type="ECO:0000313" key="4">
    <source>
        <dbReference type="EMBL" id="OMO72486.1"/>
    </source>
</evidence>
<dbReference type="PANTHER" id="PTHR45722">
    <property type="entry name" value="60S RIBOSOMAL PROTEIN L35"/>
    <property type="match status" value="1"/>
</dbReference>
<evidence type="ECO:0000313" key="5">
    <source>
        <dbReference type="Proteomes" id="UP000188268"/>
    </source>
</evidence>
<organism evidence="4 5">
    <name type="scientific">Corchorus capsularis</name>
    <name type="common">Jute</name>
    <dbReference type="NCBI Taxonomy" id="210143"/>
    <lineage>
        <taxon>Eukaryota</taxon>
        <taxon>Viridiplantae</taxon>
        <taxon>Streptophyta</taxon>
        <taxon>Embryophyta</taxon>
        <taxon>Tracheophyta</taxon>
        <taxon>Spermatophyta</taxon>
        <taxon>Magnoliopsida</taxon>
        <taxon>eudicotyledons</taxon>
        <taxon>Gunneridae</taxon>
        <taxon>Pentapetalae</taxon>
        <taxon>rosids</taxon>
        <taxon>malvids</taxon>
        <taxon>Malvales</taxon>
        <taxon>Malvaceae</taxon>
        <taxon>Grewioideae</taxon>
        <taxon>Apeibeae</taxon>
        <taxon>Corchorus</taxon>
    </lineage>
</organism>
<dbReference type="OMA" id="YKGKRCK"/>